<proteinExistence type="predicted"/>
<dbReference type="OrthoDB" id="10510058at2759"/>
<name>A0A8B6C389_MYTGA</name>
<dbReference type="Proteomes" id="UP000596742">
    <property type="component" value="Unassembled WGS sequence"/>
</dbReference>
<comment type="caution">
    <text evidence="1">The sequence shown here is derived from an EMBL/GenBank/DDBJ whole genome shotgun (WGS) entry which is preliminary data.</text>
</comment>
<organism evidence="1 2">
    <name type="scientific">Mytilus galloprovincialis</name>
    <name type="common">Mediterranean mussel</name>
    <dbReference type="NCBI Taxonomy" id="29158"/>
    <lineage>
        <taxon>Eukaryota</taxon>
        <taxon>Metazoa</taxon>
        <taxon>Spiralia</taxon>
        <taxon>Lophotrochozoa</taxon>
        <taxon>Mollusca</taxon>
        <taxon>Bivalvia</taxon>
        <taxon>Autobranchia</taxon>
        <taxon>Pteriomorphia</taxon>
        <taxon>Mytilida</taxon>
        <taxon>Mytiloidea</taxon>
        <taxon>Mytilidae</taxon>
        <taxon>Mytilinae</taxon>
        <taxon>Mytilus</taxon>
    </lineage>
</organism>
<gene>
    <name evidence="1" type="ORF">MGAL_10B029237</name>
</gene>
<evidence type="ECO:0008006" key="3">
    <source>
        <dbReference type="Google" id="ProtNLM"/>
    </source>
</evidence>
<accession>A0A8B6C389</accession>
<reference evidence="1" key="1">
    <citation type="submission" date="2018-11" db="EMBL/GenBank/DDBJ databases">
        <authorList>
            <person name="Alioto T."/>
            <person name="Alioto T."/>
        </authorList>
    </citation>
    <scope>NUCLEOTIDE SEQUENCE</scope>
</reference>
<evidence type="ECO:0000313" key="2">
    <source>
        <dbReference type="Proteomes" id="UP000596742"/>
    </source>
</evidence>
<sequence>MFNADSTLIILGVKTVVIKRGSMDTCHQLVTRNPEASIIINGQNCKYVTGISSSSTTVVHTPKTKVKQTSSMSSLSGIPEPMTTQSILSTIRSEESEEQYHEYTWMYSTVSLIIDGGISLNTLHLIGTRYLKLNERQTKTRTGDNIADVREVAPKMYEYPGNLNLLALYDLYASKRPSEYSAPDSPFYIAPRTIPLDDKKSDKWYIRQKRLTNHSARKYLV</sequence>
<protein>
    <recommendedName>
        <fullName evidence="3">DUF3504 domain-containing protein</fullName>
    </recommendedName>
</protein>
<evidence type="ECO:0000313" key="1">
    <source>
        <dbReference type="EMBL" id="VDH99257.1"/>
    </source>
</evidence>
<keyword evidence="2" id="KW-1185">Reference proteome</keyword>
<dbReference type="EMBL" id="UYJE01001115">
    <property type="protein sequence ID" value="VDH99257.1"/>
    <property type="molecule type" value="Genomic_DNA"/>
</dbReference>
<dbReference type="AlphaFoldDB" id="A0A8B6C389"/>